<proteinExistence type="predicted"/>
<reference evidence="1 2" key="1">
    <citation type="journal article" date="2022" name="Int. J. Syst. Evol. Microbiol.">
        <title>Miniphocaeibacter halophilus sp. nov., an ammonium-tolerant acetate-producing bacterium isolated from a biogas system.</title>
        <authorList>
            <person name="Schnurer A."/>
            <person name="Singh A."/>
            <person name="Bi S."/>
            <person name="Qiao W."/>
            <person name="Westerholm M."/>
        </authorList>
    </citation>
    <scope>NUCLEOTIDE SEQUENCE [LARGE SCALE GENOMIC DNA]</scope>
    <source>
        <strain evidence="1 2">AMB_01</strain>
    </source>
</reference>
<dbReference type="EMBL" id="CP066744">
    <property type="protein sequence ID" value="QQK06974.1"/>
    <property type="molecule type" value="Genomic_DNA"/>
</dbReference>
<protein>
    <submittedName>
        <fullName evidence="1">Uncharacterized protein</fullName>
    </submittedName>
</protein>
<evidence type="ECO:0000313" key="1">
    <source>
        <dbReference type="EMBL" id="QQK06974.1"/>
    </source>
</evidence>
<keyword evidence="2" id="KW-1185">Reference proteome</keyword>
<accession>A0AC61MQ00</accession>
<name>A0AC61MQ00_9FIRM</name>
<organism evidence="1 2">
    <name type="scientific">Miniphocaeibacter halophilus</name>
    <dbReference type="NCBI Taxonomy" id="2931922"/>
    <lineage>
        <taxon>Bacteria</taxon>
        <taxon>Bacillati</taxon>
        <taxon>Bacillota</taxon>
        <taxon>Tissierellia</taxon>
        <taxon>Tissierellales</taxon>
        <taxon>Peptoniphilaceae</taxon>
        <taxon>Miniphocaeibacter</taxon>
    </lineage>
</organism>
<evidence type="ECO:0000313" key="2">
    <source>
        <dbReference type="Proteomes" id="UP000595814"/>
    </source>
</evidence>
<sequence>MSISKIITRKNLKLKNLTIALIIGALLVFLFFSPGALTINGKPINSFEGAISTLLPVTMFFSSVIATFISANSIPDEYNKKRNQLIYIRGIKQPEYHLKISLGNIISSVFFMALLFIPVIVVGVRYGDNINLIKLIGMFFLLLPNIIFISLVSTSLSNIGGFLLGTIGGMFFTIIGYFHEMLEFFSKITEGILSKIIEIVLKITPNLYEVLNIGKNYLFGNKVSYKPLIAVGIGIIIGLIVLIVYKRKND</sequence>
<dbReference type="Proteomes" id="UP000595814">
    <property type="component" value="Chromosome"/>
</dbReference>
<gene>
    <name evidence="1" type="ORF">JFY71_06390</name>
</gene>